<proteinExistence type="inferred from homology"/>
<evidence type="ECO:0000256" key="3">
    <source>
        <dbReference type="ARBA" id="ARBA00023125"/>
    </source>
</evidence>
<reference evidence="6 7" key="1">
    <citation type="submission" date="2017-07" db="EMBL/GenBank/DDBJ databases">
        <title>Isolation and whole genome analysis of endospore-forming bacteria from heroin.</title>
        <authorList>
            <person name="Kalinowski J."/>
            <person name="Ahrens B."/>
            <person name="Al-Dilaimi A."/>
            <person name="Winkler A."/>
            <person name="Wibberg D."/>
            <person name="Schleenbecker U."/>
            <person name="Ruckert C."/>
            <person name="Wolfel R."/>
            <person name="Grass G."/>
        </authorList>
    </citation>
    <scope>NUCLEOTIDE SEQUENCE [LARGE SCALE GENOMIC DNA]</scope>
    <source>
        <strain evidence="6 7">7521-2</strain>
    </source>
</reference>
<dbReference type="InterPro" id="IPR005119">
    <property type="entry name" value="LysR_subst-bd"/>
</dbReference>
<evidence type="ECO:0000256" key="2">
    <source>
        <dbReference type="ARBA" id="ARBA00023015"/>
    </source>
</evidence>
<dbReference type="PROSITE" id="PS50931">
    <property type="entry name" value="HTH_LYSR"/>
    <property type="match status" value="1"/>
</dbReference>
<evidence type="ECO:0000256" key="1">
    <source>
        <dbReference type="ARBA" id="ARBA00009437"/>
    </source>
</evidence>
<dbReference type="SUPFAM" id="SSF53850">
    <property type="entry name" value="Periplasmic binding protein-like II"/>
    <property type="match status" value="1"/>
</dbReference>
<feature type="domain" description="HTH lysR-type" evidence="5">
    <location>
        <begin position="1"/>
        <end position="57"/>
    </location>
</feature>
<dbReference type="AlphaFoldDB" id="A0AA91Z1C4"/>
<dbReference type="PRINTS" id="PR00039">
    <property type="entry name" value="HTHLYSR"/>
</dbReference>
<dbReference type="Pfam" id="PF03466">
    <property type="entry name" value="LysR_substrate"/>
    <property type="match status" value="1"/>
</dbReference>
<dbReference type="InterPro" id="IPR036388">
    <property type="entry name" value="WH-like_DNA-bd_sf"/>
</dbReference>
<evidence type="ECO:0000313" key="7">
    <source>
        <dbReference type="Proteomes" id="UP000216961"/>
    </source>
</evidence>
<dbReference type="EMBL" id="NPBQ01000063">
    <property type="protein sequence ID" value="PAD83315.1"/>
    <property type="molecule type" value="Genomic_DNA"/>
</dbReference>
<keyword evidence="4" id="KW-0804">Transcription</keyword>
<evidence type="ECO:0000256" key="4">
    <source>
        <dbReference type="ARBA" id="ARBA00023163"/>
    </source>
</evidence>
<dbReference type="Gene3D" id="3.40.190.10">
    <property type="entry name" value="Periplasmic binding protein-like II"/>
    <property type="match status" value="2"/>
</dbReference>
<dbReference type="PANTHER" id="PTHR30419:SF25">
    <property type="entry name" value="HTH-TYPE TRANSCRIPTIONAL REGULATOR YTLI"/>
    <property type="match status" value="1"/>
</dbReference>
<keyword evidence="2" id="KW-0805">Transcription regulation</keyword>
<dbReference type="SUPFAM" id="SSF46785">
    <property type="entry name" value="Winged helix' DNA-binding domain"/>
    <property type="match status" value="1"/>
</dbReference>
<dbReference type="PANTHER" id="PTHR30419">
    <property type="entry name" value="HTH-TYPE TRANSCRIPTIONAL REGULATOR YBHD"/>
    <property type="match status" value="1"/>
</dbReference>
<dbReference type="Pfam" id="PF00126">
    <property type="entry name" value="HTH_1"/>
    <property type="match status" value="1"/>
</dbReference>
<dbReference type="InterPro" id="IPR000847">
    <property type="entry name" value="LysR_HTH_N"/>
</dbReference>
<dbReference type="CDD" id="cd05466">
    <property type="entry name" value="PBP2_LTTR_substrate"/>
    <property type="match status" value="1"/>
</dbReference>
<protein>
    <submittedName>
        <fullName evidence="6">LysR family transcriptional regulator</fullName>
    </submittedName>
</protein>
<comment type="similarity">
    <text evidence="1">Belongs to the LysR transcriptional regulatory family.</text>
</comment>
<dbReference type="GO" id="GO:0003677">
    <property type="term" value="F:DNA binding"/>
    <property type="evidence" value="ECO:0007669"/>
    <property type="project" value="UniProtKB-KW"/>
</dbReference>
<comment type="caution">
    <text evidence="6">The sequence shown here is derived from an EMBL/GenBank/DDBJ whole genome shotgun (WGS) entry which is preliminary data.</text>
</comment>
<dbReference type="Gene3D" id="1.10.10.10">
    <property type="entry name" value="Winged helix-like DNA-binding domain superfamily/Winged helix DNA-binding domain"/>
    <property type="match status" value="1"/>
</dbReference>
<dbReference type="RefSeq" id="WP_095330164.1">
    <property type="nucleotide sequence ID" value="NZ_CP026040.1"/>
</dbReference>
<sequence length="293" mass="33092">MDLKELITFQTILRQGTFSKAAESLHYAQSTITNQIQRLEKELGISLFYRGWEAELTPAGKIFAEEVDDLINHWKFVTEQAKAIQKEEVGTINIGIIDSITNIVPSILARFSKEKPKIVCNFVVGNTNSLAAALEKNEIDFAICAEIAGQFPYTFESLYEEKLAFIVSNIHPFANKSRMYSLEELCDYPIVTGGKNCIYQLKLEKELLTISKKPFCYTISQLSIIPQFIISIDGAIGVIVSSMPIPDNCKKLDVEINNSDIKIGIMRNLRYDNMTSSKQLLLNYLKESLSRVK</sequence>
<keyword evidence="3" id="KW-0238">DNA-binding</keyword>
<dbReference type="GO" id="GO:0005829">
    <property type="term" value="C:cytosol"/>
    <property type="evidence" value="ECO:0007669"/>
    <property type="project" value="TreeGrafter"/>
</dbReference>
<dbReference type="InterPro" id="IPR050950">
    <property type="entry name" value="HTH-type_LysR_regulators"/>
</dbReference>
<name>A0AA91Z1C4_NIACI</name>
<dbReference type="InterPro" id="IPR036390">
    <property type="entry name" value="WH_DNA-bd_sf"/>
</dbReference>
<accession>A0AA91Z1C4</accession>
<gene>
    <name evidence="6" type="ORF">CHH57_10345</name>
</gene>
<evidence type="ECO:0000259" key="5">
    <source>
        <dbReference type="PROSITE" id="PS50931"/>
    </source>
</evidence>
<organism evidence="6 7">
    <name type="scientific">Niallia circulans</name>
    <name type="common">Bacillus circulans</name>
    <dbReference type="NCBI Taxonomy" id="1397"/>
    <lineage>
        <taxon>Bacteria</taxon>
        <taxon>Bacillati</taxon>
        <taxon>Bacillota</taxon>
        <taxon>Bacilli</taxon>
        <taxon>Bacillales</taxon>
        <taxon>Bacillaceae</taxon>
        <taxon>Niallia</taxon>
    </lineage>
</organism>
<dbReference type="GO" id="GO:0003700">
    <property type="term" value="F:DNA-binding transcription factor activity"/>
    <property type="evidence" value="ECO:0007669"/>
    <property type="project" value="InterPro"/>
</dbReference>
<evidence type="ECO:0000313" key="6">
    <source>
        <dbReference type="EMBL" id="PAD83315.1"/>
    </source>
</evidence>
<dbReference type="Proteomes" id="UP000216961">
    <property type="component" value="Unassembled WGS sequence"/>
</dbReference>